<feature type="binding site" evidence="3 4">
    <location>
        <position position="143"/>
    </location>
    <ligand>
        <name>Zn(2+)</name>
        <dbReference type="ChEBI" id="CHEBI:29105"/>
    </ligand>
</feature>
<dbReference type="InterPro" id="IPR026590">
    <property type="entry name" value="Ssirtuin_cat_dom"/>
</dbReference>
<feature type="binding site" evidence="3">
    <location>
        <begin position="89"/>
        <end position="92"/>
    </location>
    <ligand>
        <name>NAD(+)</name>
        <dbReference type="ChEBI" id="CHEBI:57540"/>
    </ligand>
</feature>
<keyword evidence="3 4" id="KW-0862">Zinc</keyword>
<feature type="active site" description="Proton acceptor" evidence="3 4">
    <location>
        <position position="107"/>
    </location>
</feature>
<keyword evidence="3 4" id="KW-0479">Metal-binding</keyword>
<sequence>MRVVVLSGAGISAESGVPTFRDDKNGLWANFDPYELSSVQGWERNPERVWGWYLWRHYLVADVQPNDGHRAIAAWQSHPEVAEVTVVTQNVDDLHERAGSATVHHLHGSLFEFRCARCGVHYHEALPVMTEAVIEVEPPVCPCGGLIRPDIVWFGEMLPQGPWQSSVQATENADLVVVVGTSAVVYPAAGLPELAVARGIPVIEVNPEPTPLTSSVTLSIRESASTALPGLLDRLPALLK</sequence>
<dbReference type="Gene3D" id="3.40.50.1220">
    <property type="entry name" value="TPP-binding domain"/>
    <property type="match status" value="1"/>
</dbReference>
<keyword evidence="1" id="KW-0808">Transferase</keyword>
<dbReference type="AlphaFoldDB" id="A0A1A3N0F8"/>
<dbReference type="Gene3D" id="3.30.1600.10">
    <property type="entry name" value="SIR2/SIRT2 'Small Domain"/>
    <property type="match status" value="1"/>
</dbReference>
<dbReference type="Proteomes" id="UP000093629">
    <property type="component" value="Unassembled WGS sequence"/>
</dbReference>
<evidence type="ECO:0000313" key="6">
    <source>
        <dbReference type="EMBL" id="OBK13867.1"/>
    </source>
</evidence>
<evidence type="ECO:0000259" key="5">
    <source>
        <dbReference type="PROSITE" id="PS50305"/>
    </source>
</evidence>
<comment type="catalytic activity">
    <reaction evidence="3">
        <text>N(6)-succinyl-L-lysyl-[protein] + NAD(+) + H2O = 2''-O-succinyl-ADP-D-ribose + nicotinamide + L-lysyl-[protein]</text>
        <dbReference type="Rhea" id="RHEA:47668"/>
        <dbReference type="Rhea" id="RHEA-COMP:9752"/>
        <dbReference type="Rhea" id="RHEA-COMP:11877"/>
        <dbReference type="ChEBI" id="CHEBI:15377"/>
        <dbReference type="ChEBI" id="CHEBI:17154"/>
        <dbReference type="ChEBI" id="CHEBI:29969"/>
        <dbReference type="ChEBI" id="CHEBI:57540"/>
        <dbReference type="ChEBI" id="CHEBI:87830"/>
        <dbReference type="ChEBI" id="CHEBI:87832"/>
    </reaction>
</comment>
<dbReference type="GO" id="GO:0036055">
    <property type="term" value="F:protein-succinyllysine desuccinylase activity"/>
    <property type="evidence" value="ECO:0007669"/>
    <property type="project" value="UniProtKB-UniRule"/>
</dbReference>
<organism evidence="6 7">
    <name type="scientific">Mycobacterium asiaticum</name>
    <dbReference type="NCBI Taxonomy" id="1790"/>
    <lineage>
        <taxon>Bacteria</taxon>
        <taxon>Bacillati</taxon>
        <taxon>Actinomycetota</taxon>
        <taxon>Actinomycetes</taxon>
        <taxon>Mycobacteriales</taxon>
        <taxon>Mycobacteriaceae</taxon>
        <taxon>Mycobacterium</taxon>
    </lineage>
</organism>
<dbReference type="SUPFAM" id="SSF52467">
    <property type="entry name" value="DHS-like NAD/FAD-binding domain"/>
    <property type="match status" value="1"/>
</dbReference>
<dbReference type="RefSeq" id="WP_065159755.1">
    <property type="nucleotide sequence ID" value="NZ_LZLQ01000106.1"/>
</dbReference>
<comment type="similarity">
    <text evidence="3">Belongs to the sirtuin family. Class III subfamily.</text>
</comment>
<comment type="caution">
    <text evidence="6">The sequence shown here is derived from an EMBL/GenBank/DDBJ whole genome shotgun (WGS) entry which is preliminary data.</text>
</comment>
<dbReference type="InterPro" id="IPR003000">
    <property type="entry name" value="Sirtuin"/>
</dbReference>
<dbReference type="OrthoDB" id="9800582at2"/>
<proteinExistence type="inferred from homology"/>
<protein>
    <recommendedName>
        <fullName evidence="3">NAD-dependent protein deacylase</fullName>
        <ecNumber evidence="3">2.3.1.286</ecNumber>
    </recommendedName>
    <alternativeName>
        <fullName evidence="3">Regulatory protein SIR2 homolog</fullName>
    </alternativeName>
</protein>
<evidence type="ECO:0000313" key="7">
    <source>
        <dbReference type="Proteomes" id="UP000093629"/>
    </source>
</evidence>
<comment type="cofactor">
    <cofactor evidence="3">
        <name>Zn(2+)</name>
        <dbReference type="ChEBI" id="CHEBI:29105"/>
    </cofactor>
    <text evidence="3">Binds 1 zinc ion per subunit.</text>
</comment>
<name>A0A1A3N0F8_MYCAS</name>
<comment type="function">
    <text evidence="3">NAD-dependent lysine deacetylase and desuccinylase that specifically removes acetyl and succinyl groups on target proteins. Modulates the activities of several proteins which are inactive in their acylated form.</text>
</comment>
<dbReference type="NCBIfam" id="NF001753">
    <property type="entry name" value="PRK00481.1-3"/>
    <property type="match status" value="1"/>
</dbReference>
<evidence type="ECO:0000256" key="4">
    <source>
        <dbReference type="PROSITE-ProRule" id="PRU00236"/>
    </source>
</evidence>
<dbReference type="GO" id="GO:0008270">
    <property type="term" value="F:zinc ion binding"/>
    <property type="evidence" value="ECO:0007669"/>
    <property type="project" value="UniProtKB-UniRule"/>
</dbReference>
<feature type="binding site" evidence="3 4">
    <location>
        <position position="118"/>
    </location>
    <ligand>
        <name>Zn(2+)</name>
        <dbReference type="ChEBI" id="CHEBI:29105"/>
    </ligand>
</feature>
<dbReference type="PROSITE" id="PS50305">
    <property type="entry name" value="SIRTUIN"/>
    <property type="match status" value="1"/>
</dbReference>
<dbReference type="InterPro" id="IPR026591">
    <property type="entry name" value="Sirtuin_cat_small_dom_sf"/>
</dbReference>
<feature type="binding site" evidence="3 4">
    <location>
        <position position="141"/>
    </location>
    <ligand>
        <name>Zn(2+)</name>
        <dbReference type="ChEBI" id="CHEBI:29105"/>
    </ligand>
</feature>
<evidence type="ECO:0000256" key="3">
    <source>
        <dbReference type="HAMAP-Rule" id="MF_01121"/>
    </source>
</evidence>
<dbReference type="PANTHER" id="PTHR11085:SF4">
    <property type="entry name" value="NAD-DEPENDENT PROTEIN DEACYLASE"/>
    <property type="match status" value="1"/>
</dbReference>
<dbReference type="EMBL" id="LZLQ01000106">
    <property type="protein sequence ID" value="OBK13867.1"/>
    <property type="molecule type" value="Genomic_DNA"/>
</dbReference>
<dbReference type="Pfam" id="PF02146">
    <property type="entry name" value="SIR2"/>
    <property type="match status" value="1"/>
</dbReference>
<feature type="binding site" evidence="3">
    <location>
        <position position="56"/>
    </location>
    <ligand>
        <name>substrate</name>
    </ligand>
</feature>
<dbReference type="PANTHER" id="PTHR11085">
    <property type="entry name" value="NAD-DEPENDENT PROTEIN DEACYLASE SIRTUIN-5, MITOCHONDRIAL-RELATED"/>
    <property type="match status" value="1"/>
</dbReference>
<dbReference type="InterPro" id="IPR029035">
    <property type="entry name" value="DHS-like_NAD/FAD-binding_dom"/>
</dbReference>
<dbReference type="InterPro" id="IPR027546">
    <property type="entry name" value="Sirtuin_class_III"/>
</dbReference>
<feature type="domain" description="Deacetylase sirtuin-type" evidence="5">
    <location>
        <begin position="1"/>
        <end position="238"/>
    </location>
</feature>
<feature type="binding site" evidence="3">
    <location>
        <begin position="206"/>
        <end position="208"/>
    </location>
    <ligand>
        <name>NAD(+)</name>
        <dbReference type="ChEBI" id="CHEBI:57540"/>
    </ligand>
</feature>
<evidence type="ECO:0000256" key="1">
    <source>
        <dbReference type="ARBA" id="ARBA00022679"/>
    </source>
</evidence>
<comment type="catalytic activity">
    <reaction evidence="3">
        <text>N(6)-acetyl-L-lysyl-[protein] + NAD(+) + H2O = 2''-O-acetyl-ADP-D-ribose + nicotinamide + L-lysyl-[protein]</text>
        <dbReference type="Rhea" id="RHEA:43636"/>
        <dbReference type="Rhea" id="RHEA-COMP:9752"/>
        <dbReference type="Rhea" id="RHEA-COMP:10731"/>
        <dbReference type="ChEBI" id="CHEBI:15377"/>
        <dbReference type="ChEBI" id="CHEBI:17154"/>
        <dbReference type="ChEBI" id="CHEBI:29969"/>
        <dbReference type="ChEBI" id="CHEBI:57540"/>
        <dbReference type="ChEBI" id="CHEBI:61930"/>
        <dbReference type="ChEBI" id="CHEBI:83767"/>
        <dbReference type="EC" id="2.3.1.286"/>
    </reaction>
</comment>
<feature type="binding site" evidence="3">
    <location>
        <position position="53"/>
    </location>
    <ligand>
        <name>substrate</name>
    </ligand>
</feature>
<dbReference type="GO" id="GO:0005737">
    <property type="term" value="C:cytoplasm"/>
    <property type="evidence" value="ECO:0007669"/>
    <property type="project" value="UniProtKB-SubCell"/>
</dbReference>
<comment type="caution">
    <text evidence="3">Lacks conserved residue(s) required for the propagation of feature annotation.</text>
</comment>
<accession>A0A1A3N0F8</accession>
<comment type="subcellular location">
    <subcellularLocation>
        <location evidence="3">Cytoplasm</location>
    </subcellularLocation>
</comment>
<dbReference type="CDD" id="cd01412">
    <property type="entry name" value="SIRT5_Af1_CobB"/>
    <property type="match status" value="1"/>
</dbReference>
<gene>
    <name evidence="3" type="primary">cobB</name>
    <name evidence="6" type="ORF">A5636_08940</name>
</gene>
<feature type="binding site" evidence="3">
    <location>
        <begin position="180"/>
        <end position="182"/>
    </location>
    <ligand>
        <name>NAD(+)</name>
        <dbReference type="ChEBI" id="CHEBI:57540"/>
    </ligand>
</feature>
<dbReference type="GO" id="GO:0017136">
    <property type="term" value="F:histone deacetylase activity, NAD-dependent"/>
    <property type="evidence" value="ECO:0007669"/>
    <property type="project" value="TreeGrafter"/>
</dbReference>
<evidence type="ECO:0000256" key="2">
    <source>
        <dbReference type="ARBA" id="ARBA00023027"/>
    </source>
</evidence>
<keyword evidence="3" id="KW-0963">Cytoplasm</keyword>
<dbReference type="InterPro" id="IPR050134">
    <property type="entry name" value="NAD-dep_sirtuin_deacylases"/>
</dbReference>
<feature type="binding site" evidence="3">
    <location>
        <position position="224"/>
    </location>
    <ligand>
        <name>NAD(+)</name>
        <dbReference type="ChEBI" id="CHEBI:57540"/>
    </ligand>
</feature>
<dbReference type="GO" id="GO:0070403">
    <property type="term" value="F:NAD+ binding"/>
    <property type="evidence" value="ECO:0007669"/>
    <property type="project" value="UniProtKB-UniRule"/>
</dbReference>
<feature type="binding site" evidence="3 4">
    <location>
        <position position="115"/>
    </location>
    <ligand>
        <name>Zn(2+)</name>
        <dbReference type="ChEBI" id="CHEBI:29105"/>
    </ligand>
</feature>
<keyword evidence="7" id="KW-1185">Reference proteome</keyword>
<dbReference type="EC" id="2.3.1.286" evidence="3"/>
<reference evidence="6 7" key="1">
    <citation type="submission" date="2016-06" db="EMBL/GenBank/DDBJ databases">
        <authorList>
            <person name="Kjaerup R.B."/>
            <person name="Dalgaard T.S."/>
            <person name="Juul-Madsen H.R."/>
        </authorList>
    </citation>
    <scope>NUCLEOTIDE SEQUENCE [LARGE SCALE GENOMIC DNA]</scope>
    <source>
        <strain evidence="6 7">1245139.5</strain>
    </source>
</reference>
<keyword evidence="2 3" id="KW-0520">NAD</keyword>
<dbReference type="HAMAP" id="MF_01121">
    <property type="entry name" value="Sirtuin_ClassIII"/>
    <property type="match status" value="1"/>
</dbReference>
<comment type="domain">
    <text evidence="3">2 residues (Tyr-53 and Arg-56) present in a large hydrophobic pocket are probably involved in substrate specificity. They are important for desuccinylation activity, but dispensable for deacetylation activity.</text>
</comment>
<dbReference type="GO" id="GO:0036054">
    <property type="term" value="F:protein-malonyllysine demalonylase activity"/>
    <property type="evidence" value="ECO:0007669"/>
    <property type="project" value="InterPro"/>
</dbReference>